<accession>A0A2N7ASY4</accession>
<evidence type="ECO:0000313" key="1">
    <source>
        <dbReference type="EMBL" id="PMD68799.1"/>
    </source>
</evidence>
<dbReference type="AlphaFoldDB" id="A0A2N7ASY4"/>
<dbReference type="Proteomes" id="UP000235649">
    <property type="component" value="Unassembled WGS sequence"/>
</dbReference>
<dbReference type="InterPro" id="IPR036610">
    <property type="entry name" value="PEBP-like_sf"/>
</dbReference>
<dbReference type="SUPFAM" id="SSF49777">
    <property type="entry name" value="PEBP-like"/>
    <property type="match status" value="1"/>
</dbReference>
<protein>
    <submittedName>
        <fullName evidence="1">Phospholipid-binding protein</fullName>
    </submittedName>
</protein>
<dbReference type="Gene3D" id="3.90.280.10">
    <property type="entry name" value="PEBP-like"/>
    <property type="match status" value="1"/>
</dbReference>
<dbReference type="NCBIfam" id="TIGR00481">
    <property type="entry name" value="YbhB/YbcL family Raf kinase inhibitor-like protein"/>
    <property type="match status" value="1"/>
</dbReference>
<organism evidence="1 2">
    <name type="scientific">Companilactobacillus nuruki</name>
    <dbReference type="NCBI Taxonomy" id="1993540"/>
    <lineage>
        <taxon>Bacteria</taxon>
        <taxon>Bacillati</taxon>
        <taxon>Bacillota</taxon>
        <taxon>Bacilli</taxon>
        <taxon>Lactobacillales</taxon>
        <taxon>Lactobacillaceae</taxon>
        <taxon>Companilactobacillus</taxon>
    </lineage>
</organism>
<dbReference type="EMBL" id="NIPR01000034">
    <property type="protein sequence ID" value="PMD68799.1"/>
    <property type="molecule type" value="Genomic_DNA"/>
</dbReference>
<name>A0A2N7ASY4_9LACO</name>
<evidence type="ECO:0000313" key="2">
    <source>
        <dbReference type="Proteomes" id="UP000235649"/>
    </source>
</evidence>
<comment type="caution">
    <text evidence="1">The sequence shown here is derived from an EMBL/GenBank/DDBJ whole genome shotgun (WGS) entry which is preliminary data.</text>
</comment>
<dbReference type="Pfam" id="PF01161">
    <property type="entry name" value="PBP"/>
    <property type="match status" value="1"/>
</dbReference>
<gene>
    <name evidence="1" type="ORF">CBP76_08855</name>
</gene>
<dbReference type="InterPro" id="IPR008914">
    <property type="entry name" value="PEBP"/>
</dbReference>
<sequence length="180" mass="20587">MLMKIKTDFYTIPDQYGCNINKSSLNHGINQQSFPFSIIDIPTTANYLSWSLIDYDTIPLIGLPWIHWLSANCPVNKTQVLIASNFSKSSTIPQGRNSIDSIVQKLRHPLWKHSKFYLDLTNHYSGPRPMKGTHNYRLSVYATNSPLKLQVGFGLNELLNQIDPIMVSETSLNLSYERRI</sequence>
<keyword evidence="2" id="KW-1185">Reference proteome</keyword>
<dbReference type="InterPro" id="IPR005247">
    <property type="entry name" value="YbhB_YbcL/LppC-like"/>
</dbReference>
<dbReference type="OrthoDB" id="9797506at2"/>
<reference evidence="1 2" key="1">
    <citation type="submission" date="2017-05" db="EMBL/GenBank/DDBJ databases">
        <title>Lactobacillus nurukis nov., sp. nov., isolated from nuruk.</title>
        <authorList>
            <person name="Kim S.-J."/>
        </authorList>
    </citation>
    <scope>NUCLEOTIDE SEQUENCE [LARGE SCALE GENOMIC DNA]</scope>
    <source>
        <strain evidence="1 2">SYF10-1a</strain>
    </source>
</reference>
<proteinExistence type="predicted"/>